<evidence type="ECO:0000256" key="5">
    <source>
        <dbReference type="ARBA" id="ARBA00022801"/>
    </source>
</evidence>
<evidence type="ECO:0000259" key="9">
    <source>
        <dbReference type="Pfam" id="PF01431"/>
    </source>
</evidence>
<keyword evidence="8" id="KW-0732">Signal</keyword>
<evidence type="ECO:0000256" key="6">
    <source>
        <dbReference type="ARBA" id="ARBA00022833"/>
    </source>
</evidence>
<keyword evidence="3" id="KW-0645">Protease</keyword>
<dbReference type="PROSITE" id="PS51885">
    <property type="entry name" value="NEPRILYSIN"/>
    <property type="match status" value="1"/>
</dbReference>
<organism evidence="11 12">
    <name type="scientific">Neiella marina</name>
    <dbReference type="NCBI Taxonomy" id="508461"/>
    <lineage>
        <taxon>Bacteria</taxon>
        <taxon>Pseudomonadati</taxon>
        <taxon>Pseudomonadota</taxon>
        <taxon>Gammaproteobacteria</taxon>
        <taxon>Alteromonadales</taxon>
        <taxon>Echinimonadaceae</taxon>
        <taxon>Neiella</taxon>
    </lineage>
</organism>
<dbReference type="AlphaFoldDB" id="A0A8J2U321"/>
<accession>A0A8J2U321</accession>
<dbReference type="Pfam" id="PF01431">
    <property type="entry name" value="Peptidase_M13"/>
    <property type="match status" value="1"/>
</dbReference>
<comment type="cofactor">
    <cofactor evidence="1">
        <name>Zn(2+)</name>
        <dbReference type="ChEBI" id="CHEBI:29105"/>
    </cofactor>
</comment>
<dbReference type="GO" id="GO:0016485">
    <property type="term" value="P:protein processing"/>
    <property type="evidence" value="ECO:0007669"/>
    <property type="project" value="TreeGrafter"/>
</dbReference>
<dbReference type="GO" id="GO:0005886">
    <property type="term" value="C:plasma membrane"/>
    <property type="evidence" value="ECO:0007669"/>
    <property type="project" value="TreeGrafter"/>
</dbReference>
<evidence type="ECO:0000256" key="8">
    <source>
        <dbReference type="SAM" id="SignalP"/>
    </source>
</evidence>
<dbReference type="PANTHER" id="PTHR11733:SF167">
    <property type="entry name" value="FI17812P1-RELATED"/>
    <property type="match status" value="1"/>
</dbReference>
<dbReference type="CDD" id="cd08662">
    <property type="entry name" value="M13"/>
    <property type="match status" value="1"/>
</dbReference>
<protein>
    <submittedName>
        <fullName evidence="11">Peptidase M13</fullName>
    </submittedName>
</protein>
<dbReference type="EMBL" id="BMDX01000002">
    <property type="protein sequence ID" value="GGA68054.1"/>
    <property type="molecule type" value="Genomic_DNA"/>
</dbReference>
<feature type="domain" description="Peptidase M13 N-terminal" evidence="10">
    <location>
        <begin position="70"/>
        <end position="446"/>
    </location>
</feature>
<feature type="signal peptide" evidence="8">
    <location>
        <begin position="1"/>
        <end position="22"/>
    </location>
</feature>
<evidence type="ECO:0000256" key="3">
    <source>
        <dbReference type="ARBA" id="ARBA00022670"/>
    </source>
</evidence>
<dbReference type="InterPro" id="IPR000718">
    <property type="entry name" value="Peptidase_M13"/>
</dbReference>
<dbReference type="InterPro" id="IPR042089">
    <property type="entry name" value="Peptidase_M13_dom_2"/>
</dbReference>
<proteinExistence type="inferred from homology"/>
<gene>
    <name evidence="11" type="primary">pepO</name>
    <name evidence="11" type="ORF">GCM10011369_07190</name>
</gene>
<keyword evidence="7" id="KW-0482">Metalloprotease</keyword>
<dbReference type="Gene3D" id="3.40.390.10">
    <property type="entry name" value="Collagenase (Catalytic Domain)"/>
    <property type="match status" value="1"/>
</dbReference>
<dbReference type="GO" id="GO:0046872">
    <property type="term" value="F:metal ion binding"/>
    <property type="evidence" value="ECO:0007669"/>
    <property type="project" value="UniProtKB-KW"/>
</dbReference>
<keyword evidence="4" id="KW-0479">Metal-binding</keyword>
<dbReference type="SUPFAM" id="SSF55486">
    <property type="entry name" value="Metalloproteases ('zincins'), catalytic domain"/>
    <property type="match status" value="1"/>
</dbReference>
<feature type="domain" description="Peptidase M13 C-terminal" evidence="9">
    <location>
        <begin position="498"/>
        <end position="699"/>
    </location>
</feature>
<evidence type="ECO:0000256" key="1">
    <source>
        <dbReference type="ARBA" id="ARBA00001947"/>
    </source>
</evidence>
<dbReference type="InterPro" id="IPR008753">
    <property type="entry name" value="Peptidase_M13_N"/>
</dbReference>
<evidence type="ECO:0000256" key="2">
    <source>
        <dbReference type="ARBA" id="ARBA00007357"/>
    </source>
</evidence>
<dbReference type="OrthoDB" id="9775677at2"/>
<evidence type="ECO:0000259" key="10">
    <source>
        <dbReference type="Pfam" id="PF05649"/>
    </source>
</evidence>
<evidence type="ECO:0000256" key="4">
    <source>
        <dbReference type="ARBA" id="ARBA00022723"/>
    </source>
</evidence>
<evidence type="ECO:0000313" key="12">
    <source>
        <dbReference type="Proteomes" id="UP000619743"/>
    </source>
</evidence>
<dbReference type="Gene3D" id="1.10.1380.10">
    <property type="entry name" value="Neutral endopeptidase , domain2"/>
    <property type="match status" value="1"/>
</dbReference>
<comment type="caution">
    <text evidence="11">The sequence shown here is derived from an EMBL/GenBank/DDBJ whole genome shotgun (WGS) entry which is preliminary data.</text>
</comment>
<evidence type="ECO:0000313" key="11">
    <source>
        <dbReference type="EMBL" id="GGA68054.1"/>
    </source>
</evidence>
<dbReference type="PROSITE" id="PS51257">
    <property type="entry name" value="PROKAR_LIPOPROTEIN"/>
    <property type="match status" value="1"/>
</dbReference>
<comment type="similarity">
    <text evidence="2">Belongs to the peptidase M13 family.</text>
</comment>
<keyword evidence="12" id="KW-1185">Reference proteome</keyword>
<sequence length="702" mass="78324">MKIKKSVLAASIALAVMTAACSDNKPTAQQPTAASEAPAAKAEPAQAVAANTVEKSGIELDNFDASVRHQDDFYLSVNGTWLKNTPVPSDRSNYGSFTVLHEESQLALREIIEAAAAAKQVAGSEGQKVGDFYNTFMDEQAVEQAGIKPIAADLAAIDALSSHSDVAAKLGEVLVNGGGSPFGFYVNNDAKQSDKYIVYLYQSGLGLPDRDYYFKEDEKSVSLRQKYRDYVAAMLAKVGHDNASDAATAVLALETQLAEGHWTRVESRDANKAYNKMTSEELAALLGSFDFPAYAKAAGLDEVTEYVVRQPSYLEAMGKAFDQVPVEHWQAYLKIRLLNSVAGYLSSDFVDLNFDFYRRTLRGIEEQQPRWKLAVQDIDSMMGEAVGKLYVEEHFKPEAKERMETLVANLIKAFEISIKDLDWMTEETKVQALDKLGKFTPKIGYPDKWRDYSALEIVAGDLVGNVRRAANYEYQFMLDKLGKPIDKTEWHMTPQTVNAYYNPVNNEIVFPAAILQPPFFDMEADDAVNYGGIGAVIGHEIGHGFDDQGSKYDGDGNLRNWWTDADREAFEARTSRLVEQYNGYFPFEDAHVNGEFTLGENIGDLGGLSVAYKALQLSLNGQQGEVIDGLTSDQRFFIGWSQVWRRNYREEELRQRLVTDPHSPSHYRVIGVVSNIPEFYSAFDVKETDEMFIAPEDRVKIW</sequence>
<feature type="chain" id="PRO_5035284047" evidence="8">
    <location>
        <begin position="23"/>
        <end position="702"/>
    </location>
</feature>
<keyword evidence="5" id="KW-0378">Hydrolase</keyword>
<name>A0A8J2U321_9GAMM</name>
<reference evidence="12" key="1">
    <citation type="journal article" date="2019" name="Int. J. Syst. Evol. Microbiol.">
        <title>The Global Catalogue of Microorganisms (GCM) 10K type strain sequencing project: providing services to taxonomists for standard genome sequencing and annotation.</title>
        <authorList>
            <consortium name="The Broad Institute Genomics Platform"/>
            <consortium name="The Broad Institute Genome Sequencing Center for Infectious Disease"/>
            <person name="Wu L."/>
            <person name="Ma J."/>
        </authorList>
    </citation>
    <scope>NUCLEOTIDE SEQUENCE [LARGE SCALE GENOMIC DNA]</scope>
    <source>
        <strain evidence="12">CGMCC 1.10130</strain>
    </source>
</reference>
<dbReference type="Pfam" id="PF05649">
    <property type="entry name" value="Peptidase_M13_N"/>
    <property type="match status" value="1"/>
</dbReference>
<dbReference type="PANTHER" id="PTHR11733">
    <property type="entry name" value="ZINC METALLOPROTEASE FAMILY M13 NEPRILYSIN-RELATED"/>
    <property type="match status" value="1"/>
</dbReference>
<dbReference type="Proteomes" id="UP000619743">
    <property type="component" value="Unassembled WGS sequence"/>
</dbReference>
<dbReference type="InterPro" id="IPR024079">
    <property type="entry name" value="MetalloPept_cat_dom_sf"/>
</dbReference>
<dbReference type="GO" id="GO:0004222">
    <property type="term" value="F:metalloendopeptidase activity"/>
    <property type="evidence" value="ECO:0007669"/>
    <property type="project" value="InterPro"/>
</dbReference>
<evidence type="ECO:0000256" key="7">
    <source>
        <dbReference type="ARBA" id="ARBA00023049"/>
    </source>
</evidence>
<dbReference type="InterPro" id="IPR018497">
    <property type="entry name" value="Peptidase_M13_C"/>
</dbReference>
<dbReference type="PRINTS" id="PR00786">
    <property type="entry name" value="NEPRILYSIN"/>
</dbReference>
<keyword evidence="6" id="KW-0862">Zinc</keyword>
<dbReference type="RefSeq" id="WP_087507090.1">
    <property type="nucleotide sequence ID" value="NZ_BMDX01000002.1"/>
</dbReference>